<evidence type="ECO:0000313" key="4">
    <source>
        <dbReference type="Proteomes" id="UP001596106"/>
    </source>
</evidence>
<reference evidence="4" key="1">
    <citation type="journal article" date="2019" name="Int. J. Syst. Evol. Microbiol.">
        <title>The Global Catalogue of Microorganisms (GCM) 10K type strain sequencing project: providing services to taxonomists for standard genome sequencing and annotation.</title>
        <authorList>
            <consortium name="The Broad Institute Genomics Platform"/>
            <consortium name="The Broad Institute Genome Sequencing Center for Infectious Disease"/>
            <person name="Wu L."/>
            <person name="Ma J."/>
        </authorList>
    </citation>
    <scope>NUCLEOTIDE SEQUENCE [LARGE SCALE GENOMIC DNA]</scope>
    <source>
        <strain evidence="4">CCUG 55250</strain>
    </source>
</reference>
<proteinExistence type="predicted"/>
<gene>
    <name evidence="3" type="ORF">ACFPMF_07255</name>
</gene>
<organism evidence="3 4">
    <name type="scientific">Larkinella bovis</name>
    <dbReference type="NCBI Taxonomy" id="683041"/>
    <lineage>
        <taxon>Bacteria</taxon>
        <taxon>Pseudomonadati</taxon>
        <taxon>Bacteroidota</taxon>
        <taxon>Cytophagia</taxon>
        <taxon>Cytophagales</taxon>
        <taxon>Spirosomataceae</taxon>
        <taxon>Larkinella</taxon>
    </lineage>
</organism>
<accession>A0ABW0I9S7</accession>
<feature type="domain" description="Chemotaxis methyl-accepting receptor HlyB-like 4HB MCP" evidence="2">
    <location>
        <begin position="9"/>
        <end position="184"/>
    </location>
</feature>
<dbReference type="InterPro" id="IPR024478">
    <property type="entry name" value="HlyB_4HB_MCP"/>
</dbReference>
<dbReference type="Pfam" id="PF12729">
    <property type="entry name" value="4HB_MCP_1"/>
    <property type="match status" value="1"/>
</dbReference>
<protein>
    <submittedName>
        <fullName evidence="3">MCP four helix bundle domain-containing protein</fullName>
    </submittedName>
</protein>
<keyword evidence="1" id="KW-0472">Membrane</keyword>
<feature type="transmembrane region" description="Helical" evidence="1">
    <location>
        <begin position="12"/>
        <end position="31"/>
    </location>
</feature>
<keyword evidence="1" id="KW-1133">Transmembrane helix</keyword>
<keyword evidence="4" id="KW-1185">Reference proteome</keyword>
<feature type="transmembrane region" description="Helical" evidence="1">
    <location>
        <begin position="189"/>
        <end position="211"/>
    </location>
</feature>
<dbReference type="Proteomes" id="UP001596106">
    <property type="component" value="Unassembled WGS sequence"/>
</dbReference>
<evidence type="ECO:0000259" key="2">
    <source>
        <dbReference type="Pfam" id="PF12729"/>
    </source>
</evidence>
<dbReference type="RefSeq" id="WP_379842707.1">
    <property type="nucleotide sequence ID" value="NZ_JBHSMA010000001.1"/>
</dbReference>
<name>A0ABW0I9S7_9BACT</name>
<dbReference type="EMBL" id="JBHSMA010000001">
    <property type="protein sequence ID" value="MFC5409096.1"/>
    <property type="molecule type" value="Genomic_DNA"/>
</dbReference>
<evidence type="ECO:0000256" key="1">
    <source>
        <dbReference type="SAM" id="Phobius"/>
    </source>
</evidence>
<sequence>MKLSGIAQQKLKAALLLLPVMVAVILTSLSMRSTMQEVDQALGSVYTDRLEPAVEMVYLSEKFHAKRHLLETWLMAPNKSSARITEARLKEYDAGIEQSIGQFEKTKLVAEEQKSLLAIKTVLADYRKLEKTVLQQGSSDQIEAASHTFKGPGAVLFQQGVTHLHDLARIQSVVGEEFRKKSHTDALHFYANSTLQIAIAVIMGLIILNIIHNLNRTEAEAFHLN</sequence>
<comment type="caution">
    <text evidence="3">The sequence shown here is derived from an EMBL/GenBank/DDBJ whole genome shotgun (WGS) entry which is preliminary data.</text>
</comment>
<keyword evidence="1" id="KW-0812">Transmembrane</keyword>
<evidence type="ECO:0000313" key="3">
    <source>
        <dbReference type="EMBL" id="MFC5409096.1"/>
    </source>
</evidence>